<organism evidence="2">
    <name type="scientific">Desulfitobacterium hafniense</name>
    <name type="common">Desulfitobacterium frappieri</name>
    <dbReference type="NCBI Taxonomy" id="49338"/>
    <lineage>
        <taxon>Bacteria</taxon>
        <taxon>Bacillati</taxon>
        <taxon>Bacillota</taxon>
        <taxon>Clostridia</taxon>
        <taxon>Eubacteriales</taxon>
        <taxon>Desulfitobacteriaceae</taxon>
        <taxon>Desulfitobacterium</taxon>
    </lineage>
</organism>
<dbReference type="AlphaFoldDB" id="A0A098B7R0"/>
<dbReference type="InterPro" id="IPR018744">
    <property type="entry name" value="DUF2293"/>
</dbReference>
<sequence length="223" mass="26246">MSEQKREELKVYYCTRETECNDCDVVIHKGELFHINGRAQHLCLSCADMDHLVYLPSGNHALSRRAKKYSKLSAVVSKFISSRKRNERQGILVENQALQKAQEECLSDEDRREKQREYNAKRRELQETQYIKDFAQRIRELYPHCPEGREFEIAEHACQKYSGRVGRSSSAKEMDEHAIRFAVVAHIRHVETNYDELLMAGCHKLDAREQVKDRIDRVMSEWE</sequence>
<proteinExistence type="predicted"/>
<accession>A0A098B7R0</accession>
<dbReference type="PATRIC" id="fig|49338.4.peg.5395"/>
<protein>
    <submittedName>
        <fullName evidence="2">Uncharacterized conserved protein (DUF2293)</fullName>
    </submittedName>
</protein>
<evidence type="ECO:0000313" key="2">
    <source>
        <dbReference type="EMBL" id="CDX04899.1"/>
    </source>
</evidence>
<dbReference type="PANTHER" id="PTHR38113:SF2">
    <property type="entry name" value="DUF2293 DOMAIN-CONTAINING PROTEIN"/>
    <property type="match status" value="1"/>
</dbReference>
<name>A0A098B7R0_DESHA</name>
<feature type="domain" description="DUF2293" evidence="1">
    <location>
        <begin position="138"/>
        <end position="223"/>
    </location>
</feature>
<dbReference type="RefSeq" id="WP_208926502.1">
    <property type="nucleotide sequence ID" value="NZ_LK996017.1"/>
</dbReference>
<evidence type="ECO:0000259" key="1">
    <source>
        <dbReference type="Pfam" id="PF10056"/>
    </source>
</evidence>
<dbReference type="Pfam" id="PF10056">
    <property type="entry name" value="DUF2293"/>
    <property type="match status" value="1"/>
</dbReference>
<reference evidence="2" key="1">
    <citation type="submission" date="2014-07" db="EMBL/GenBank/DDBJ databases">
        <authorList>
            <person name="Hornung V.Bastian."/>
        </authorList>
    </citation>
    <scope>NUCLEOTIDE SEQUENCE</scope>
    <source>
        <strain evidence="2">PCE-S</strain>
    </source>
</reference>
<dbReference type="EMBL" id="LK996017">
    <property type="protein sequence ID" value="CDX04899.1"/>
    <property type="molecule type" value="Genomic_DNA"/>
</dbReference>
<gene>
    <name evidence="2" type="ORF">DPCES_5013</name>
</gene>
<dbReference type="PANTHER" id="PTHR38113">
    <property type="match status" value="1"/>
</dbReference>